<feature type="domain" description="SUN" evidence="1">
    <location>
        <begin position="37"/>
        <end position="151"/>
    </location>
</feature>
<dbReference type="Pfam" id="PF07738">
    <property type="entry name" value="Sad1_UNC"/>
    <property type="match status" value="1"/>
</dbReference>
<organism evidence="2 3">
    <name type="scientific">Tritrichomonas musculus</name>
    <dbReference type="NCBI Taxonomy" id="1915356"/>
    <lineage>
        <taxon>Eukaryota</taxon>
        <taxon>Metamonada</taxon>
        <taxon>Parabasalia</taxon>
        <taxon>Tritrichomonadida</taxon>
        <taxon>Tritrichomonadidae</taxon>
        <taxon>Tritrichomonas</taxon>
    </lineage>
</organism>
<dbReference type="EMBL" id="JAPFFF010000040">
    <property type="protein sequence ID" value="KAK8841942.1"/>
    <property type="molecule type" value="Genomic_DNA"/>
</dbReference>
<evidence type="ECO:0000313" key="2">
    <source>
        <dbReference type="EMBL" id="KAK8841942.1"/>
    </source>
</evidence>
<evidence type="ECO:0000313" key="3">
    <source>
        <dbReference type="Proteomes" id="UP001470230"/>
    </source>
</evidence>
<keyword evidence="3" id="KW-1185">Reference proteome</keyword>
<sequence>MGVFSTMIDQNVNHDPHKVAIYISNSCNNSDSFHLFSDKYQISSCNYDNSWFQVEFVRSFAILTGFRLKKSSPSKLRKYKVICTDNISNTIESWITLIEINEKTENENKDFDIYRFPNISPPVRYIRLVNTGKTWEGDNYLCFYHLDFFGKCL</sequence>
<comment type="caution">
    <text evidence="2">The sequence shown here is derived from an EMBL/GenBank/DDBJ whole genome shotgun (WGS) entry which is preliminary data.</text>
</comment>
<dbReference type="Proteomes" id="UP001470230">
    <property type="component" value="Unassembled WGS sequence"/>
</dbReference>
<proteinExistence type="predicted"/>
<evidence type="ECO:0000259" key="1">
    <source>
        <dbReference type="Pfam" id="PF07738"/>
    </source>
</evidence>
<dbReference type="Gene3D" id="2.60.120.260">
    <property type="entry name" value="Galactose-binding domain-like"/>
    <property type="match status" value="1"/>
</dbReference>
<reference evidence="2 3" key="1">
    <citation type="submission" date="2024-04" db="EMBL/GenBank/DDBJ databases">
        <title>Tritrichomonas musculus Genome.</title>
        <authorList>
            <person name="Alves-Ferreira E."/>
            <person name="Grigg M."/>
            <person name="Lorenzi H."/>
            <person name="Galac M."/>
        </authorList>
    </citation>
    <scope>NUCLEOTIDE SEQUENCE [LARGE SCALE GENOMIC DNA]</scope>
    <source>
        <strain evidence="2 3">EAF2021</strain>
    </source>
</reference>
<dbReference type="InterPro" id="IPR012919">
    <property type="entry name" value="SUN_dom"/>
</dbReference>
<gene>
    <name evidence="2" type="ORF">M9Y10_026896</name>
</gene>
<name>A0ABR2H6T4_9EUKA</name>
<protein>
    <recommendedName>
        <fullName evidence="1">SUN domain-containing protein</fullName>
    </recommendedName>
</protein>
<accession>A0ABR2H6T4</accession>